<dbReference type="GO" id="GO:0016020">
    <property type="term" value="C:membrane"/>
    <property type="evidence" value="ECO:0007669"/>
    <property type="project" value="UniProtKB-SubCell"/>
</dbReference>
<evidence type="ECO:0000256" key="1">
    <source>
        <dbReference type="ARBA" id="ARBA00004141"/>
    </source>
</evidence>
<evidence type="ECO:0000313" key="15">
    <source>
        <dbReference type="EMBL" id="KYG02846.1"/>
    </source>
</evidence>
<feature type="domain" description="Cytochrome b/b6 N-terminal region profile" evidence="13">
    <location>
        <begin position="7"/>
        <end position="221"/>
    </location>
</feature>
<protein>
    <submittedName>
        <fullName evidence="15">Uncharacterized protein</fullName>
    </submittedName>
</protein>
<name>A0A150TDZ1_SORCE</name>
<evidence type="ECO:0000256" key="5">
    <source>
        <dbReference type="ARBA" id="ARBA00022692"/>
    </source>
</evidence>
<evidence type="ECO:0000256" key="6">
    <source>
        <dbReference type="ARBA" id="ARBA00022723"/>
    </source>
</evidence>
<dbReference type="InterPro" id="IPR005798">
    <property type="entry name" value="Cyt_b/b6_C"/>
</dbReference>
<keyword evidence="5 12" id="KW-0812">Transmembrane</keyword>
<feature type="transmembrane region" description="Helical" evidence="12">
    <location>
        <begin position="124"/>
        <end position="144"/>
    </location>
</feature>
<dbReference type="AlphaFoldDB" id="A0A150TDZ1"/>
<feature type="transmembrane region" description="Helical" evidence="12">
    <location>
        <begin position="256"/>
        <end position="274"/>
    </location>
</feature>
<evidence type="ECO:0000259" key="14">
    <source>
        <dbReference type="PROSITE" id="PS51007"/>
    </source>
</evidence>
<dbReference type="SUPFAM" id="SSF81342">
    <property type="entry name" value="Transmembrane di-heme cytochromes"/>
    <property type="match status" value="1"/>
</dbReference>
<dbReference type="CDD" id="cd00284">
    <property type="entry name" value="Cytochrome_b_N"/>
    <property type="match status" value="1"/>
</dbReference>
<dbReference type="SUPFAM" id="SSF46626">
    <property type="entry name" value="Cytochrome c"/>
    <property type="match status" value="1"/>
</dbReference>
<dbReference type="InterPro" id="IPR036150">
    <property type="entry name" value="Cyt_b/b6_C_sf"/>
</dbReference>
<comment type="caution">
    <text evidence="15">The sequence shown here is derived from an EMBL/GenBank/DDBJ whole genome shotgun (WGS) entry which is preliminary data.</text>
</comment>
<feature type="transmembrane region" description="Helical" evidence="12">
    <location>
        <begin position="190"/>
        <end position="213"/>
    </location>
</feature>
<reference evidence="15 16" key="1">
    <citation type="submission" date="2014-02" db="EMBL/GenBank/DDBJ databases">
        <title>The small core and large imbalanced accessory genome model reveals a collaborative survival strategy of Sorangium cellulosum strains in nature.</title>
        <authorList>
            <person name="Han K."/>
            <person name="Peng R."/>
            <person name="Blom J."/>
            <person name="Li Y.-Z."/>
        </authorList>
    </citation>
    <scope>NUCLEOTIDE SEQUENCE [LARGE SCALE GENOMIC DNA]</scope>
    <source>
        <strain evidence="15 16">So0007-03</strain>
    </source>
</reference>
<evidence type="ECO:0000259" key="13">
    <source>
        <dbReference type="PROSITE" id="PS51002"/>
    </source>
</evidence>
<gene>
    <name evidence="15" type="ORF">BE21_54155</name>
</gene>
<dbReference type="GO" id="GO:0022904">
    <property type="term" value="P:respiratory electron transport chain"/>
    <property type="evidence" value="ECO:0007669"/>
    <property type="project" value="InterPro"/>
</dbReference>
<dbReference type="PANTHER" id="PTHR19271:SF16">
    <property type="entry name" value="CYTOCHROME B"/>
    <property type="match status" value="1"/>
</dbReference>
<dbReference type="Pfam" id="PF00033">
    <property type="entry name" value="Cytochrome_B"/>
    <property type="match status" value="1"/>
</dbReference>
<proteinExistence type="predicted"/>
<dbReference type="InterPro" id="IPR016174">
    <property type="entry name" value="Di-haem_cyt_TM"/>
</dbReference>
<dbReference type="GO" id="GO:0009055">
    <property type="term" value="F:electron transfer activity"/>
    <property type="evidence" value="ECO:0007669"/>
    <property type="project" value="InterPro"/>
</dbReference>
<keyword evidence="9 11" id="KW-0408">Iron</keyword>
<evidence type="ECO:0000256" key="3">
    <source>
        <dbReference type="ARBA" id="ARBA00022617"/>
    </source>
</evidence>
<evidence type="ECO:0000256" key="4">
    <source>
        <dbReference type="ARBA" id="ARBA00022660"/>
    </source>
</evidence>
<evidence type="ECO:0000256" key="10">
    <source>
        <dbReference type="ARBA" id="ARBA00023136"/>
    </source>
</evidence>
<keyword evidence="10 12" id="KW-0472">Membrane</keyword>
<dbReference type="PROSITE" id="PS51002">
    <property type="entry name" value="CYTB_NTER"/>
    <property type="match status" value="1"/>
</dbReference>
<dbReference type="SUPFAM" id="SSF81648">
    <property type="entry name" value="a domain/subunit of cytochrome bc1 complex (Ubiquinol-cytochrome c reductase)"/>
    <property type="match status" value="1"/>
</dbReference>
<keyword evidence="8 12" id="KW-1133">Transmembrane helix</keyword>
<feature type="transmembrane region" description="Helical" evidence="12">
    <location>
        <begin position="345"/>
        <end position="364"/>
    </location>
</feature>
<dbReference type="PROSITE" id="PS51007">
    <property type="entry name" value="CYTC"/>
    <property type="match status" value="1"/>
</dbReference>
<dbReference type="PANTHER" id="PTHR19271">
    <property type="entry name" value="CYTOCHROME B"/>
    <property type="match status" value="1"/>
</dbReference>
<evidence type="ECO:0000256" key="12">
    <source>
        <dbReference type="SAM" id="Phobius"/>
    </source>
</evidence>
<feature type="transmembrane region" description="Helical" evidence="12">
    <location>
        <begin position="93"/>
        <end position="112"/>
    </location>
</feature>
<evidence type="ECO:0000256" key="7">
    <source>
        <dbReference type="ARBA" id="ARBA00022982"/>
    </source>
</evidence>
<dbReference type="GO" id="GO:0016491">
    <property type="term" value="F:oxidoreductase activity"/>
    <property type="evidence" value="ECO:0007669"/>
    <property type="project" value="InterPro"/>
</dbReference>
<comment type="subcellular location">
    <subcellularLocation>
        <location evidence="1">Membrane</location>
        <topology evidence="1">Multi-pass membrane protein</topology>
    </subcellularLocation>
</comment>
<keyword evidence="6 11" id="KW-0479">Metal-binding</keyword>
<keyword evidence="7" id="KW-0249">Electron transport</keyword>
<keyword evidence="2" id="KW-0813">Transport</keyword>
<keyword evidence="3 11" id="KW-0349">Heme</keyword>
<feature type="transmembrane region" description="Helical" evidence="12">
    <location>
        <begin position="37"/>
        <end position="61"/>
    </location>
</feature>
<dbReference type="InterPro" id="IPR036909">
    <property type="entry name" value="Cyt_c-like_dom_sf"/>
</dbReference>
<evidence type="ECO:0000256" key="9">
    <source>
        <dbReference type="ARBA" id="ARBA00023004"/>
    </source>
</evidence>
<dbReference type="InterPro" id="IPR027387">
    <property type="entry name" value="Cytb/b6-like_sf"/>
</dbReference>
<accession>A0A150TDZ1</accession>
<feature type="transmembrane region" description="Helical" evidence="12">
    <location>
        <begin position="315"/>
        <end position="333"/>
    </location>
</feature>
<dbReference type="Gene3D" id="1.20.810.10">
    <property type="entry name" value="Cytochrome Bc1 Complex, Chain C"/>
    <property type="match status" value="1"/>
</dbReference>
<dbReference type="Gene3D" id="1.10.760.10">
    <property type="entry name" value="Cytochrome c-like domain"/>
    <property type="match status" value="1"/>
</dbReference>
<organism evidence="15 16">
    <name type="scientific">Sorangium cellulosum</name>
    <name type="common">Polyangium cellulosum</name>
    <dbReference type="NCBI Taxonomy" id="56"/>
    <lineage>
        <taxon>Bacteria</taxon>
        <taxon>Pseudomonadati</taxon>
        <taxon>Myxococcota</taxon>
        <taxon>Polyangia</taxon>
        <taxon>Polyangiales</taxon>
        <taxon>Polyangiaceae</taxon>
        <taxon>Sorangium</taxon>
    </lineage>
</organism>
<dbReference type="InterPro" id="IPR009056">
    <property type="entry name" value="Cyt_c-like_dom"/>
</dbReference>
<evidence type="ECO:0000256" key="2">
    <source>
        <dbReference type="ARBA" id="ARBA00022448"/>
    </source>
</evidence>
<sequence>MRLLRSLGRWFYDRLALSTLEHILKHKVPPELASRKGWMYVFGFATLTAFIAQVVTGAALVTKYIPSPAHAHASLQHLTHEVPLGWLARAMHYYGASAMVLFVFLHVARVYLTGSYKFPREMNWISGVVLLFLVMSMALTGQLLRWDENGVWTVVVAAKFVGRVPLIGRELSELVLAGETVGGTTLSRFFAFHVFILPALIIALVTLHIYLLYQHGISEPPKAGRPVDPKTYRAWYRERVDRLGVPYFPDGMWREVVVAAALVLGVVALALLFGPKGPGAEPDPTRLSTNPRPDWFVRWYYALLWVKPRGYEELVMVYAPIAVLFLMILLPLVARRGERSPARRVWAVLLVGLVALGLGSLIVLGTQAPWTPAVGTSPLTGDALGGAPGPAREGAQLFYDRGCQYCHAVLGEGGQYGPELTGVAKRLSPEEIAVRIVNGIRNMPAYRDLLPPGELDSIVLFLRWLPERAAPAAEASR</sequence>
<evidence type="ECO:0000313" key="16">
    <source>
        <dbReference type="Proteomes" id="UP000075502"/>
    </source>
</evidence>
<feature type="domain" description="Cytochrome c" evidence="14">
    <location>
        <begin position="389"/>
        <end position="466"/>
    </location>
</feature>
<dbReference type="Pfam" id="PF00032">
    <property type="entry name" value="Cytochrom_B_C"/>
    <property type="match status" value="1"/>
</dbReference>
<dbReference type="InterPro" id="IPR048259">
    <property type="entry name" value="Cytochrome_b_N_euk/bac"/>
</dbReference>
<dbReference type="Proteomes" id="UP000075502">
    <property type="component" value="Unassembled WGS sequence"/>
</dbReference>
<dbReference type="InterPro" id="IPR005797">
    <property type="entry name" value="Cyt_b/b6_N"/>
</dbReference>
<dbReference type="GO" id="GO:0020037">
    <property type="term" value="F:heme binding"/>
    <property type="evidence" value="ECO:0007669"/>
    <property type="project" value="InterPro"/>
</dbReference>
<evidence type="ECO:0000256" key="8">
    <source>
        <dbReference type="ARBA" id="ARBA00022989"/>
    </source>
</evidence>
<dbReference type="GO" id="GO:0046872">
    <property type="term" value="F:metal ion binding"/>
    <property type="evidence" value="ECO:0007669"/>
    <property type="project" value="UniProtKB-KW"/>
</dbReference>
<evidence type="ECO:0000256" key="11">
    <source>
        <dbReference type="PROSITE-ProRule" id="PRU00433"/>
    </source>
</evidence>
<keyword evidence="4" id="KW-0679">Respiratory chain</keyword>
<dbReference type="EMBL" id="JEME01002911">
    <property type="protein sequence ID" value="KYG02846.1"/>
    <property type="molecule type" value="Genomic_DNA"/>
</dbReference>
<dbReference type="Pfam" id="PF13442">
    <property type="entry name" value="Cytochrome_CBB3"/>
    <property type="match status" value="1"/>
</dbReference>